<dbReference type="PANTHER" id="PTHR43527">
    <property type="entry name" value="4-DIPHOSPHOCYTIDYL-2-C-METHYL-D-ERYTHRITOL KINASE, CHLOROPLASTIC"/>
    <property type="match status" value="1"/>
</dbReference>
<dbReference type="UniPathway" id="UPA00056">
    <property type="reaction ID" value="UER00094"/>
</dbReference>
<keyword evidence="13" id="KW-1185">Reference proteome</keyword>
<evidence type="ECO:0000256" key="1">
    <source>
        <dbReference type="ARBA" id="ARBA00009684"/>
    </source>
</evidence>
<evidence type="ECO:0000256" key="3">
    <source>
        <dbReference type="ARBA" id="ARBA00017473"/>
    </source>
</evidence>
<comment type="catalytic activity">
    <reaction evidence="9">
        <text>4-CDP-2-C-methyl-D-erythritol + ATP = 4-CDP-2-C-methyl-D-erythritol 2-phosphate + ADP + H(+)</text>
        <dbReference type="Rhea" id="RHEA:18437"/>
        <dbReference type="ChEBI" id="CHEBI:15378"/>
        <dbReference type="ChEBI" id="CHEBI:30616"/>
        <dbReference type="ChEBI" id="CHEBI:57823"/>
        <dbReference type="ChEBI" id="CHEBI:57919"/>
        <dbReference type="ChEBI" id="CHEBI:456216"/>
        <dbReference type="EC" id="2.7.1.148"/>
    </reaction>
</comment>
<evidence type="ECO:0000313" key="13">
    <source>
        <dbReference type="Proteomes" id="UP000233535"/>
    </source>
</evidence>
<dbReference type="PANTHER" id="PTHR43527:SF2">
    <property type="entry name" value="4-DIPHOSPHOCYTIDYL-2-C-METHYL-D-ERYTHRITOL KINASE, CHLOROPLASTIC"/>
    <property type="match status" value="1"/>
</dbReference>
<evidence type="ECO:0000256" key="4">
    <source>
        <dbReference type="ARBA" id="ARBA00022679"/>
    </source>
</evidence>
<dbReference type="InterPro" id="IPR014721">
    <property type="entry name" value="Ribsml_uS5_D2-typ_fold_subgr"/>
</dbReference>
<evidence type="ECO:0000256" key="6">
    <source>
        <dbReference type="ARBA" id="ARBA00022777"/>
    </source>
</evidence>
<evidence type="ECO:0000256" key="8">
    <source>
        <dbReference type="ARBA" id="ARBA00032554"/>
    </source>
</evidence>
<evidence type="ECO:0000256" key="5">
    <source>
        <dbReference type="ARBA" id="ARBA00022741"/>
    </source>
</evidence>
<dbReference type="InterPro" id="IPR004424">
    <property type="entry name" value="IspE"/>
</dbReference>
<keyword evidence="5 9" id="KW-0547">Nucleotide-binding</keyword>
<dbReference type="SUPFAM" id="SSF55060">
    <property type="entry name" value="GHMP Kinase, C-terminal domain"/>
    <property type="match status" value="1"/>
</dbReference>
<feature type="binding site" evidence="9">
    <location>
        <begin position="93"/>
        <end position="103"/>
    </location>
    <ligand>
        <name>ATP</name>
        <dbReference type="ChEBI" id="CHEBI:30616"/>
    </ligand>
</feature>
<dbReference type="AlphaFoldDB" id="A0A2N3HQS4"/>
<dbReference type="GO" id="GO:0005524">
    <property type="term" value="F:ATP binding"/>
    <property type="evidence" value="ECO:0007669"/>
    <property type="project" value="UniProtKB-UniRule"/>
</dbReference>
<comment type="similarity">
    <text evidence="1 9">Belongs to the GHMP kinase family. IspE subfamily.</text>
</comment>
<evidence type="ECO:0000256" key="2">
    <source>
        <dbReference type="ARBA" id="ARBA00012052"/>
    </source>
</evidence>
<feature type="active site" evidence="9">
    <location>
        <position position="135"/>
    </location>
</feature>
<dbReference type="NCBIfam" id="TIGR00154">
    <property type="entry name" value="ispE"/>
    <property type="match status" value="1"/>
</dbReference>
<evidence type="ECO:0000313" key="12">
    <source>
        <dbReference type="EMBL" id="PKQ60389.1"/>
    </source>
</evidence>
<dbReference type="Pfam" id="PF08544">
    <property type="entry name" value="GHMP_kinases_C"/>
    <property type="match status" value="1"/>
</dbReference>
<dbReference type="Pfam" id="PF00288">
    <property type="entry name" value="GHMP_kinases_N"/>
    <property type="match status" value="1"/>
</dbReference>
<dbReference type="GO" id="GO:0019288">
    <property type="term" value="P:isopentenyl diphosphate biosynthetic process, methylerythritol 4-phosphate pathway"/>
    <property type="evidence" value="ECO:0007669"/>
    <property type="project" value="UniProtKB-UniRule"/>
</dbReference>
<dbReference type="SUPFAM" id="SSF54211">
    <property type="entry name" value="Ribosomal protein S5 domain 2-like"/>
    <property type="match status" value="1"/>
</dbReference>
<evidence type="ECO:0000259" key="11">
    <source>
        <dbReference type="Pfam" id="PF08544"/>
    </source>
</evidence>
<dbReference type="Gene3D" id="3.30.230.10">
    <property type="match status" value="1"/>
</dbReference>
<dbReference type="GO" id="GO:0050515">
    <property type="term" value="F:4-(cytidine 5'-diphospho)-2-C-methyl-D-erythritol kinase activity"/>
    <property type="evidence" value="ECO:0007669"/>
    <property type="project" value="UniProtKB-UniRule"/>
</dbReference>
<dbReference type="InterPro" id="IPR006204">
    <property type="entry name" value="GHMP_kinase_N_dom"/>
</dbReference>
<keyword evidence="9" id="KW-0414">Isoprene biosynthesis</keyword>
<protein>
    <recommendedName>
        <fullName evidence="3 9">4-diphosphocytidyl-2-C-methyl-D-erythritol kinase</fullName>
        <shortName evidence="9">CMK</shortName>
        <ecNumber evidence="2 9">2.7.1.148</ecNumber>
    </recommendedName>
    <alternativeName>
        <fullName evidence="8 9">4-(cytidine-5'-diphospho)-2-C-methyl-D-erythritol kinase</fullName>
    </alternativeName>
</protein>
<dbReference type="Gene3D" id="3.30.70.890">
    <property type="entry name" value="GHMP kinase, C-terminal domain"/>
    <property type="match status" value="1"/>
</dbReference>
<dbReference type="InterPro" id="IPR013750">
    <property type="entry name" value="GHMP_kinase_C_dom"/>
</dbReference>
<comment type="function">
    <text evidence="9">Catalyzes the phosphorylation of the position 2 hydroxy group of 4-diphosphocytidyl-2C-methyl-D-erythritol.</text>
</comment>
<gene>
    <name evidence="9" type="primary">ispE</name>
    <name evidence="12" type="ORF">BZG02_19590</name>
</gene>
<evidence type="ECO:0000259" key="10">
    <source>
        <dbReference type="Pfam" id="PF00288"/>
    </source>
</evidence>
<organism evidence="12 13">
    <name type="scientific">Labilibaculum filiforme</name>
    <dbReference type="NCBI Taxonomy" id="1940526"/>
    <lineage>
        <taxon>Bacteria</taxon>
        <taxon>Pseudomonadati</taxon>
        <taxon>Bacteroidota</taxon>
        <taxon>Bacteroidia</taxon>
        <taxon>Marinilabiliales</taxon>
        <taxon>Marinifilaceae</taxon>
        <taxon>Labilibaculum</taxon>
    </lineage>
</organism>
<proteinExistence type="inferred from homology"/>
<keyword evidence="7 9" id="KW-0067">ATP-binding</keyword>
<feature type="active site" evidence="9">
    <location>
        <position position="8"/>
    </location>
</feature>
<dbReference type="HAMAP" id="MF_00061">
    <property type="entry name" value="IspE"/>
    <property type="match status" value="1"/>
</dbReference>
<dbReference type="Proteomes" id="UP000233535">
    <property type="component" value="Unassembled WGS sequence"/>
</dbReference>
<keyword evidence="4 9" id="KW-0808">Transferase</keyword>
<name>A0A2N3HQS4_9BACT</name>
<dbReference type="EC" id="2.7.1.148" evidence="2 9"/>
<reference evidence="12 13" key="1">
    <citation type="journal article" date="2017" name="Front. Microbiol.">
        <title>Labilibaculum manganireducens gen. nov., sp. nov. and Labilibaculum filiforme sp. nov., Novel Bacteroidetes Isolated from Subsurface Sediments of the Baltic Sea.</title>
        <authorList>
            <person name="Vandieken V."/>
            <person name="Marshall I.P."/>
            <person name="Niemann H."/>
            <person name="Engelen B."/>
            <person name="Cypionka H."/>
        </authorList>
    </citation>
    <scope>NUCLEOTIDE SEQUENCE [LARGE SCALE GENOMIC DNA]</scope>
    <source>
        <strain evidence="12 13">59.16B</strain>
    </source>
</reference>
<dbReference type="GO" id="GO:0016114">
    <property type="term" value="P:terpenoid biosynthetic process"/>
    <property type="evidence" value="ECO:0007669"/>
    <property type="project" value="UniProtKB-UniRule"/>
</dbReference>
<comment type="pathway">
    <text evidence="9">Isoprenoid biosynthesis; isopentenyl diphosphate biosynthesis via DXP pathway; isopentenyl diphosphate from 1-deoxy-D-xylulose 5-phosphate: step 3/6.</text>
</comment>
<dbReference type="OrthoDB" id="9809438at2"/>
<comment type="caution">
    <text evidence="12">The sequence shown here is derived from an EMBL/GenBank/DDBJ whole genome shotgun (WGS) entry which is preliminary data.</text>
</comment>
<evidence type="ECO:0000256" key="9">
    <source>
        <dbReference type="HAMAP-Rule" id="MF_00061"/>
    </source>
</evidence>
<keyword evidence="6 9" id="KW-0418">Kinase</keyword>
<dbReference type="PIRSF" id="PIRSF010376">
    <property type="entry name" value="IspE"/>
    <property type="match status" value="1"/>
</dbReference>
<dbReference type="RefSeq" id="WP_101263452.1">
    <property type="nucleotide sequence ID" value="NZ_MVDD01000027.1"/>
</dbReference>
<dbReference type="InterPro" id="IPR020568">
    <property type="entry name" value="Ribosomal_Su5_D2-typ_SF"/>
</dbReference>
<evidence type="ECO:0000256" key="7">
    <source>
        <dbReference type="ARBA" id="ARBA00022840"/>
    </source>
</evidence>
<feature type="domain" description="GHMP kinase N-terminal" evidence="10">
    <location>
        <begin position="66"/>
        <end position="140"/>
    </location>
</feature>
<dbReference type="InterPro" id="IPR036554">
    <property type="entry name" value="GHMP_kinase_C_sf"/>
</dbReference>
<feature type="domain" description="GHMP kinase C-terminal" evidence="11">
    <location>
        <begin position="194"/>
        <end position="254"/>
    </location>
</feature>
<dbReference type="EMBL" id="MVDD01000027">
    <property type="protein sequence ID" value="PKQ60389.1"/>
    <property type="molecule type" value="Genomic_DNA"/>
</dbReference>
<sequence length="271" mass="30384">MLHFPNAKINIGLNIVAKRPDGFHNIETIFYPIPLTDGLEIATSDKKENYTFSSSGIPIRIADRDNIVCKAYELLRTQYQIPSSTIHLHKNIPFGAGLGGGSSDAAFMIKMLNEQYQLKLSYESMENLAGQLGSDCPFFIQNKPVFATGKGDIFSEVLINLSGYHLLLIKPDVHISTPEAYSKVQPVQPSKSLKELIKEPIQNWKNSIFNDFENSIFPAHPELEKIKSHLYSMGALYASMSGSGSSLFGIFKNEPICPKIWEEYFCWKGKL</sequence>
<accession>A0A2N3HQS4</accession>